<sequence length="506" mass="54779">MGDESGVGLQPCSNCLRPLQITSSFKKLKVIFNRGYNLNIEQKVERNDRQEGRELHISGRLDVRSSGETGTTLLGQHLNTGRVEVEIASGDVRLTTATSIHKTDQQVITISTPFAVNWWDADGPRPCVMIHIVVYAPLRGGIDTLVLKVANLDISFAKSLKLYAVGTTIITTESGKIHVPFPKSRTDEKSPYTLQSRQIIVNTSSGDIEGWFPLHHLLKIQSKSGNVLVEVGLESTFLDSTTHANLFVETISGTIGISAQSVFYGNIWCRRPKKQPPARDYVVELTTVTGIIDAHVVMASRGVFHSTTGDVSLEVLPLLFSSRGDGQSRLETVVKSGLTSIYMLEPLLCNVPCIKDASLMMTGFNNSLGLTRLQSYHQSIGGHIKVEYPQSWAGEFSTETCGKVSLEGQSIIITHSNQGVPGIVGGLKSQGTSTVGIKSNSGDVALHFDETDDSSPASTGCTARDVEVTHVAIPTRVADEPNSLYFCDSGIDWKNIAGLLTPRGAV</sequence>
<dbReference type="AlphaFoldDB" id="A0A9P7TQC1"/>
<evidence type="ECO:0000313" key="2">
    <source>
        <dbReference type="Proteomes" id="UP000732380"/>
    </source>
</evidence>
<organism evidence="1 2">
    <name type="scientific">Claviceps humidiphila</name>
    <dbReference type="NCBI Taxonomy" id="1294629"/>
    <lineage>
        <taxon>Eukaryota</taxon>
        <taxon>Fungi</taxon>
        <taxon>Dikarya</taxon>
        <taxon>Ascomycota</taxon>
        <taxon>Pezizomycotina</taxon>
        <taxon>Sordariomycetes</taxon>
        <taxon>Hypocreomycetidae</taxon>
        <taxon>Hypocreales</taxon>
        <taxon>Clavicipitaceae</taxon>
        <taxon>Claviceps</taxon>
    </lineage>
</organism>
<proteinExistence type="predicted"/>
<reference evidence="1 2" key="1">
    <citation type="journal article" date="2020" name="bioRxiv">
        <title>Whole genome comparisons of ergot fungi reveals the divergence and evolution of species within the genus Claviceps are the result of varying mechanisms driving genome evolution and host range expansion.</title>
        <authorList>
            <person name="Wyka S.A."/>
            <person name="Mondo S.J."/>
            <person name="Liu M."/>
            <person name="Dettman J."/>
            <person name="Nalam V."/>
            <person name="Broders K.D."/>
        </authorList>
    </citation>
    <scope>NUCLEOTIDE SEQUENCE [LARGE SCALE GENOMIC DNA]</scope>
    <source>
        <strain evidence="1 2">LM576</strain>
    </source>
</reference>
<evidence type="ECO:0000313" key="1">
    <source>
        <dbReference type="EMBL" id="KAG6107434.1"/>
    </source>
</evidence>
<comment type="caution">
    <text evidence="1">The sequence shown here is derived from an EMBL/GenBank/DDBJ whole genome shotgun (WGS) entry which is preliminary data.</text>
</comment>
<keyword evidence="2" id="KW-1185">Reference proteome</keyword>
<gene>
    <name evidence="1" type="ORF">E4U13_006975</name>
</gene>
<protein>
    <submittedName>
        <fullName evidence="1">Uncharacterized protein</fullName>
    </submittedName>
</protein>
<dbReference type="EMBL" id="SRQM01000644">
    <property type="protein sequence ID" value="KAG6107434.1"/>
    <property type="molecule type" value="Genomic_DNA"/>
</dbReference>
<dbReference type="Proteomes" id="UP000732380">
    <property type="component" value="Unassembled WGS sequence"/>
</dbReference>
<accession>A0A9P7TQC1</accession>
<name>A0A9P7TQC1_9HYPO</name>